<feature type="domain" description="Reverse transcriptase Ty1/copia-type" evidence="1">
    <location>
        <begin position="8"/>
        <end position="86"/>
    </location>
</feature>
<evidence type="ECO:0000259" key="1">
    <source>
        <dbReference type="Pfam" id="PF07727"/>
    </source>
</evidence>
<evidence type="ECO:0000313" key="3">
    <source>
        <dbReference type="Proteomes" id="UP000055024"/>
    </source>
</evidence>
<sequence>MPFTRTCILTDLPVGRKAIQCKWVFKTKTNSDGEINKYKARLVAKRYTKIDYLETFAPAVRYESVRTLLAIAADEDLEILQFDVKAFEASSSFFCESVVTSCGCVRESPEGRLLGLDDNGAREGRLFQWSGSRAPFSGPSMQATVRRRRLWLNFPYEFFHRNELVEGAQPGRGNRRNCIFATGGAQRARLQLARVRAYGADGNFVVVSCLLDSGSARKIYRMHSAGMYERVRLVTVGGGTGLKQCLRRKPRKSYRTGTWMTWPHPATPLKKLRNCPCLHKWVSNEPTALTTIPAERRSASSEGCFWKTLGIHWDRQNDYLIFMPPGAVRQDDRDLIS</sequence>
<comment type="caution">
    <text evidence="2">The sequence shown here is derived from an EMBL/GenBank/DDBJ whole genome shotgun (WGS) entry which is preliminary data.</text>
</comment>
<dbReference type="OrthoDB" id="8069008at2759"/>
<dbReference type="STRING" id="268475.A0A0V1HLT9"/>
<name>A0A0V1HLT9_9BILA</name>
<dbReference type="Proteomes" id="UP000055024">
    <property type="component" value="Unassembled WGS sequence"/>
</dbReference>
<organism evidence="2 3">
    <name type="scientific">Trichinella zimbabwensis</name>
    <dbReference type="NCBI Taxonomy" id="268475"/>
    <lineage>
        <taxon>Eukaryota</taxon>
        <taxon>Metazoa</taxon>
        <taxon>Ecdysozoa</taxon>
        <taxon>Nematoda</taxon>
        <taxon>Enoplea</taxon>
        <taxon>Dorylaimia</taxon>
        <taxon>Trichinellida</taxon>
        <taxon>Trichinellidae</taxon>
        <taxon>Trichinella</taxon>
    </lineage>
</organism>
<dbReference type="InterPro" id="IPR013103">
    <property type="entry name" value="RVT_2"/>
</dbReference>
<keyword evidence="3" id="KW-1185">Reference proteome</keyword>
<dbReference type="EMBL" id="JYDP01000049">
    <property type="protein sequence ID" value="KRZ11482.1"/>
    <property type="molecule type" value="Genomic_DNA"/>
</dbReference>
<dbReference type="AlphaFoldDB" id="A0A0V1HLT9"/>
<gene>
    <name evidence="2" type="ORF">T11_14617</name>
</gene>
<dbReference type="Pfam" id="PF07727">
    <property type="entry name" value="RVT_2"/>
    <property type="match status" value="1"/>
</dbReference>
<protein>
    <submittedName>
        <fullName evidence="2">Retrovirus-related Pol polyprotein from transposon TNT 1-94</fullName>
    </submittedName>
</protein>
<evidence type="ECO:0000313" key="2">
    <source>
        <dbReference type="EMBL" id="KRZ11482.1"/>
    </source>
</evidence>
<reference evidence="2 3" key="1">
    <citation type="submission" date="2015-01" db="EMBL/GenBank/DDBJ databases">
        <title>Evolution of Trichinella species and genotypes.</title>
        <authorList>
            <person name="Korhonen P.K."/>
            <person name="Edoardo P."/>
            <person name="Giuseppe L.R."/>
            <person name="Gasser R.B."/>
        </authorList>
    </citation>
    <scope>NUCLEOTIDE SEQUENCE [LARGE SCALE GENOMIC DNA]</scope>
    <source>
        <strain evidence="2">ISS1029</strain>
    </source>
</reference>
<proteinExistence type="predicted"/>
<accession>A0A0V1HLT9</accession>